<dbReference type="Gene3D" id="3.30.70.1230">
    <property type="entry name" value="Nucleotide cyclase"/>
    <property type="match status" value="1"/>
</dbReference>
<dbReference type="Pfam" id="PF00672">
    <property type="entry name" value="HAMP"/>
    <property type="match status" value="1"/>
</dbReference>
<dbReference type="GO" id="GO:0004016">
    <property type="term" value="F:adenylate cyclase activity"/>
    <property type="evidence" value="ECO:0007669"/>
    <property type="project" value="UniProtKB-ARBA"/>
</dbReference>
<organism evidence="4 5">
    <name type="scientific">Leptonema illini</name>
    <dbReference type="NCBI Taxonomy" id="183"/>
    <lineage>
        <taxon>Bacteria</taxon>
        <taxon>Pseudomonadati</taxon>
        <taxon>Spirochaetota</taxon>
        <taxon>Spirochaetia</taxon>
        <taxon>Leptospirales</taxon>
        <taxon>Leptospiraceae</taxon>
        <taxon>Leptonema</taxon>
    </lineage>
</organism>
<evidence type="ECO:0000256" key="1">
    <source>
        <dbReference type="SAM" id="Phobius"/>
    </source>
</evidence>
<dbReference type="SUPFAM" id="SSF55073">
    <property type="entry name" value="Nucleotide cyclase"/>
    <property type="match status" value="1"/>
</dbReference>
<reference evidence="4 5" key="1">
    <citation type="submission" date="2019-10" db="EMBL/GenBank/DDBJ databases">
        <title>Extracellular Electron Transfer in a Candidatus Methanoperedens spp. Enrichment Culture.</title>
        <authorList>
            <person name="Berger S."/>
            <person name="Rangel Shaw D."/>
            <person name="Berben T."/>
            <person name="In 'T Zandt M."/>
            <person name="Frank J."/>
            <person name="Reimann J."/>
            <person name="Jetten M.S.M."/>
            <person name="Welte C.U."/>
        </authorList>
    </citation>
    <scope>NUCLEOTIDE SEQUENCE [LARGE SCALE GENOMIC DNA]</scope>
    <source>
        <strain evidence="4">SB12</strain>
    </source>
</reference>
<feature type="transmembrane region" description="Helical" evidence="1">
    <location>
        <begin position="20"/>
        <end position="42"/>
    </location>
</feature>
<dbReference type="SUPFAM" id="SSF158472">
    <property type="entry name" value="HAMP domain-like"/>
    <property type="match status" value="1"/>
</dbReference>
<dbReference type="Proteomes" id="UP000460298">
    <property type="component" value="Unassembled WGS sequence"/>
</dbReference>
<proteinExistence type="predicted"/>
<sequence>MKASSFFQELLRKGGIRLRLMLIIAGLVAGTALVLSAVVFPLQEASIRQKAFDVCEVSALSISSAAGEALLTDQSLLLEDIIRTIKNENVEGLKEISVIFKGRYFVHSQNDRRGKSVESDVIGRAQSVQSGVKRESLETEDGDAYEFMTPIRFQERVIGYTRIVYDEEAISGPIRRARLIAFLVALITLAVSFAAVYFISGSVARPILQVADASRRVGEGDLNVRLDIRSHDELGILADQFNHMVDELKEKLHMSKFVSGSTVKMIKASRGESEMKLGGSRQDSAFFFSDVRGFTAWSEKTTPENVVTVLNEYLDLQTQIIKRYGGDIDKYVGDEIMAVFTGDDKEDRCLQAAVAVIDELKRYNDERVARKETALNVGIGCHCGEVVVGNMGSHDRMDFTAIGDVVNLSARLCSAAEALQIVTTKHMLGLTKSHFRLRELEPIKVKGKEKPIEIVGIVGLEEKAPK</sequence>
<dbReference type="Gene3D" id="6.10.340.10">
    <property type="match status" value="1"/>
</dbReference>
<dbReference type="PROSITE" id="PS50885">
    <property type="entry name" value="HAMP"/>
    <property type="match status" value="1"/>
</dbReference>
<gene>
    <name evidence="4" type="ORF">F9K24_09095</name>
</gene>
<dbReference type="SMART" id="SM00044">
    <property type="entry name" value="CYCc"/>
    <property type="match status" value="1"/>
</dbReference>
<dbReference type="GO" id="GO:0009190">
    <property type="term" value="P:cyclic nucleotide biosynthetic process"/>
    <property type="evidence" value="ECO:0007669"/>
    <property type="project" value="InterPro"/>
</dbReference>
<feature type="transmembrane region" description="Helical" evidence="1">
    <location>
        <begin position="179"/>
        <end position="199"/>
    </location>
</feature>
<dbReference type="Pfam" id="PF00211">
    <property type="entry name" value="Guanylate_cyc"/>
    <property type="match status" value="1"/>
</dbReference>
<evidence type="ECO:0000313" key="4">
    <source>
        <dbReference type="EMBL" id="KAB2933012.1"/>
    </source>
</evidence>
<evidence type="ECO:0000259" key="2">
    <source>
        <dbReference type="PROSITE" id="PS50125"/>
    </source>
</evidence>
<comment type="caution">
    <text evidence="4">The sequence shown here is derived from an EMBL/GenBank/DDBJ whole genome shotgun (WGS) entry which is preliminary data.</text>
</comment>
<evidence type="ECO:0000259" key="3">
    <source>
        <dbReference type="PROSITE" id="PS50885"/>
    </source>
</evidence>
<dbReference type="PANTHER" id="PTHR43081:SF1">
    <property type="entry name" value="ADENYLATE CYCLASE, TERMINAL-DIFFERENTIATION SPECIFIC"/>
    <property type="match status" value="1"/>
</dbReference>
<dbReference type="CDD" id="cd07302">
    <property type="entry name" value="CHD"/>
    <property type="match status" value="1"/>
</dbReference>
<dbReference type="PROSITE" id="PS50125">
    <property type="entry name" value="GUANYLATE_CYCLASE_2"/>
    <property type="match status" value="1"/>
</dbReference>
<keyword evidence="1" id="KW-0812">Transmembrane</keyword>
<dbReference type="InterPro" id="IPR001054">
    <property type="entry name" value="A/G_cyclase"/>
</dbReference>
<name>A0A833H244_9LEPT</name>
<protein>
    <submittedName>
        <fullName evidence="4">HAMP domain-containing protein</fullName>
    </submittedName>
</protein>
<evidence type="ECO:0000313" key="5">
    <source>
        <dbReference type="Proteomes" id="UP000460298"/>
    </source>
</evidence>
<dbReference type="CDD" id="cd06225">
    <property type="entry name" value="HAMP"/>
    <property type="match status" value="1"/>
</dbReference>
<dbReference type="PANTHER" id="PTHR43081">
    <property type="entry name" value="ADENYLATE CYCLASE, TERMINAL-DIFFERENTIATION SPECIFIC-RELATED"/>
    <property type="match status" value="1"/>
</dbReference>
<dbReference type="GO" id="GO:0016020">
    <property type="term" value="C:membrane"/>
    <property type="evidence" value="ECO:0007669"/>
    <property type="project" value="InterPro"/>
</dbReference>
<dbReference type="InterPro" id="IPR029787">
    <property type="entry name" value="Nucleotide_cyclase"/>
</dbReference>
<feature type="domain" description="HAMP" evidence="3">
    <location>
        <begin position="201"/>
        <end position="253"/>
    </location>
</feature>
<dbReference type="GO" id="GO:0035556">
    <property type="term" value="P:intracellular signal transduction"/>
    <property type="evidence" value="ECO:0007669"/>
    <property type="project" value="InterPro"/>
</dbReference>
<accession>A0A833H244</accession>
<dbReference type="AlphaFoldDB" id="A0A833H244"/>
<feature type="domain" description="Guanylate cyclase" evidence="2">
    <location>
        <begin position="285"/>
        <end position="413"/>
    </location>
</feature>
<keyword evidence="1" id="KW-0472">Membrane</keyword>
<dbReference type="InterPro" id="IPR050697">
    <property type="entry name" value="Adenylyl/Guanylyl_Cyclase_3/4"/>
</dbReference>
<dbReference type="SMART" id="SM00304">
    <property type="entry name" value="HAMP"/>
    <property type="match status" value="1"/>
</dbReference>
<dbReference type="InterPro" id="IPR003660">
    <property type="entry name" value="HAMP_dom"/>
</dbReference>
<dbReference type="EMBL" id="WBUI01000007">
    <property type="protein sequence ID" value="KAB2933012.1"/>
    <property type="molecule type" value="Genomic_DNA"/>
</dbReference>
<keyword evidence="1" id="KW-1133">Transmembrane helix</keyword>